<keyword evidence="11 14" id="KW-1015">Disulfide bond</keyword>
<keyword evidence="12" id="KW-0675">Receptor</keyword>
<keyword evidence="4" id="KW-0245">EGF-like domain</keyword>
<dbReference type="FunFam" id="4.10.400.10:FF:000002">
    <property type="entry name" value="Low-density lipoprotein receptor-related protein 1"/>
    <property type="match status" value="1"/>
</dbReference>
<proteinExistence type="inferred from homology"/>
<protein>
    <recommendedName>
        <fullName evidence="15">EGF-like domain-containing protein</fullName>
    </recommendedName>
</protein>
<keyword evidence="9" id="KW-1133">Transmembrane helix</keyword>
<dbReference type="CDD" id="cd00112">
    <property type="entry name" value="LDLa"/>
    <property type="match status" value="6"/>
</dbReference>
<dbReference type="InterPro" id="IPR000742">
    <property type="entry name" value="EGF"/>
</dbReference>
<dbReference type="InterPro" id="IPR023415">
    <property type="entry name" value="LDLR_class-A_CS"/>
</dbReference>
<sequence>MEERCSIVEPFVSAARPSCDGGQYQCVSDGECIPQPWVCDEEEDCEDGSDEQQNCPIRTCSSTQFRCTSGGCIPGEYRCDRLPDCLDGSDENNCHYPECTELRCSNGGCYNHTQRCDQVLNCRDGSDEANCTQHCSSTQFHCTNGECVPQAYICDHDDDCGDRSDEQNCTYPTCRGDYFTCPSGRCIHQLWLCDGEDDCDDNADEKHCVLSDGGIALSVDSVPRECYPGEWPCPSSGVCITLEQLCDGTAHCPDGEDETNITAGRNCSIWKCASLSCEHHCHASPEGGTCYCPLGYVVNNNNSRSCIDFDDCKMWGVCDQVCEDRIGSHRCSCLEGYVLEQHRHCRASTSRE</sequence>
<organism evidence="16 17">
    <name type="scientific">Albula goreensis</name>
    <dbReference type="NCBI Taxonomy" id="1534307"/>
    <lineage>
        <taxon>Eukaryota</taxon>
        <taxon>Metazoa</taxon>
        <taxon>Chordata</taxon>
        <taxon>Craniata</taxon>
        <taxon>Vertebrata</taxon>
        <taxon>Euteleostomi</taxon>
        <taxon>Actinopterygii</taxon>
        <taxon>Neopterygii</taxon>
        <taxon>Teleostei</taxon>
        <taxon>Albuliformes</taxon>
        <taxon>Albulidae</taxon>
        <taxon>Albula</taxon>
    </lineage>
</organism>
<comment type="subcellular location">
    <subcellularLocation>
        <location evidence="1">Cell membrane</location>
        <topology evidence="1">Single-pass type I membrane protein</topology>
    </subcellularLocation>
</comment>
<evidence type="ECO:0000256" key="11">
    <source>
        <dbReference type="ARBA" id="ARBA00023157"/>
    </source>
</evidence>
<dbReference type="Pfam" id="PF00057">
    <property type="entry name" value="Ldl_recept_a"/>
    <property type="match status" value="6"/>
</dbReference>
<feature type="disulfide bond" evidence="14">
    <location>
        <begin position="79"/>
        <end position="94"/>
    </location>
</feature>
<keyword evidence="5" id="KW-0254">Endocytosis</keyword>
<accession>A0A8T3CQR4</accession>
<dbReference type="FunFam" id="2.10.25.10:FF:000009">
    <property type="entry name" value="Low-density lipoprotein receptor isoform 1"/>
    <property type="match status" value="1"/>
</dbReference>
<comment type="caution">
    <text evidence="16">The sequence shown here is derived from an EMBL/GenBank/DDBJ whole genome shotgun (WGS) entry which is preliminary data.</text>
</comment>
<dbReference type="InterPro" id="IPR002172">
    <property type="entry name" value="LDrepeatLR_classA_rpt"/>
</dbReference>
<dbReference type="AlphaFoldDB" id="A0A8T3CQR4"/>
<dbReference type="SMART" id="SM00179">
    <property type="entry name" value="EGF_CA"/>
    <property type="match status" value="1"/>
</dbReference>
<keyword evidence="3" id="KW-1003">Cell membrane</keyword>
<evidence type="ECO:0000256" key="7">
    <source>
        <dbReference type="ARBA" id="ARBA00022729"/>
    </source>
</evidence>
<evidence type="ECO:0000259" key="15">
    <source>
        <dbReference type="PROSITE" id="PS01186"/>
    </source>
</evidence>
<evidence type="ECO:0000256" key="6">
    <source>
        <dbReference type="ARBA" id="ARBA00022692"/>
    </source>
</evidence>
<dbReference type="EMBL" id="JAERUA010000021">
    <property type="protein sequence ID" value="KAI1884878.1"/>
    <property type="molecule type" value="Genomic_DNA"/>
</dbReference>
<dbReference type="GO" id="GO:0042562">
    <property type="term" value="F:hormone binding"/>
    <property type="evidence" value="ECO:0007669"/>
    <property type="project" value="TreeGrafter"/>
</dbReference>
<keyword evidence="6" id="KW-0812">Transmembrane</keyword>
<dbReference type="GO" id="GO:0005509">
    <property type="term" value="F:calcium ion binding"/>
    <property type="evidence" value="ECO:0007669"/>
    <property type="project" value="InterPro"/>
</dbReference>
<dbReference type="InterPro" id="IPR051221">
    <property type="entry name" value="LDLR-related"/>
</dbReference>
<evidence type="ECO:0000256" key="13">
    <source>
        <dbReference type="ARBA" id="ARBA00023180"/>
    </source>
</evidence>
<dbReference type="GO" id="GO:0043235">
    <property type="term" value="C:receptor complex"/>
    <property type="evidence" value="ECO:0007669"/>
    <property type="project" value="TreeGrafter"/>
</dbReference>
<reference evidence="16" key="1">
    <citation type="submission" date="2021-01" db="EMBL/GenBank/DDBJ databases">
        <authorList>
            <person name="Zahm M."/>
            <person name="Roques C."/>
            <person name="Cabau C."/>
            <person name="Klopp C."/>
            <person name="Donnadieu C."/>
            <person name="Jouanno E."/>
            <person name="Lampietro C."/>
            <person name="Louis A."/>
            <person name="Herpin A."/>
            <person name="Echchiki A."/>
            <person name="Berthelot C."/>
            <person name="Parey E."/>
            <person name="Roest-Crollius H."/>
            <person name="Braasch I."/>
            <person name="Postlethwait J."/>
            <person name="Bobe J."/>
            <person name="Montfort J."/>
            <person name="Bouchez O."/>
            <person name="Begum T."/>
            <person name="Mejri S."/>
            <person name="Adams A."/>
            <person name="Chen W.-J."/>
            <person name="Guiguen Y."/>
        </authorList>
    </citation>
    <scope>NUCLEOTIDE SEQUENCE</scope>
    <source>
        <tissue evidence="16">Blood</tissue>
    </source>
</reference>
<feature type="disulfide bond" evidence="14">
    <location>
        <begin position="154"/>
        <end position="169"/>
    </location>
</feature>
<evidence type="ECO:0000256" key="12">
    <source>
        <dbReference type="ARBA" id="ARBA00023170"/>
    </source>
</evidence>
<evidence type="ECO:0000256" key="4">
    <source>
        <dbReference type="ARBA" id="ARBA00022536"/>
    </source>
</evidence>
<dbReference type="Proteomes" id="UP000829720">
    <property type="component" value="Unassembled WGS sequence"/>
</dbReference>
<evidence type="ECO:0000256" key="14">
    <source>
        <dbReference type="PROSITE-ProRule" id="PRU00124"/>
    </source>
</evidence>
<feature type="disulfide bond" evidence="14">
    <location>
        <begin position="104"/>
        <end position="122"/>
    </location>
</feature>
<feature type="disulfide bond" evidence="14">
    <location>
        <begin position="193"/>
        <end position="208"/>
    </location>
</feature>
<dbReference type="InterPro" id="IPR001881">
    <property type="entry name" value="EGF-like_Ca-bd_dom"/>
</dbReference>
<keyword evidence="13" id="KW-0325">Glycoprotein</keyword>
<name>A0A8T3CQR4_9TELE</name>
<keyword evidence="17" id="KW-1185">Reference proteome</keyword>
<feature type="disulfide bond" evidence="14">
    <location>
        <begin position="67"/>
        <end position="85"/>
    </location>
</feature>
<dbReference type="PANTHER" id="PTHR22722:SF11">
    <property type="entry name" value="LOW-DENSITY LIPOPROTEIN RECEPTOR-RELATED PROTEIN 2"/>
    <property type="match status" value="1"/>
</dbReference>
<dbReference type="SUPFAM" id="SSF57424">
    <property type="entry name" value="LDL receptor-like module"/>
    <property type="match status" value="6"/>
</dbReference>
<feature type="disulfide bond" evidence="14">
    <location>
        <begin position="60"/>
        <end position="72"/>
    </location>
</feature>
<dbReference type="OrthoDB" id="21182at2759"/>
<dbReference type="SMART" id="SM00181">
    <property type="entry name" value="EGF"/>
    <property type="match status" value="2"/>
</dbReference>
<keyword evidence="7" id="KW-0732">Signal</keyword>
<dbReference type="Gene3D" id="4.10.1220.10">
    <property type="entry name" value="EGF-type module"/>
    <property type="match status" value="1"/>
</dbReference>
<evidence type="ECO:0000256" key="3">
    <source>
        <dbReference type="ARBA" id="ARBA00022475"/>
    </source>
</evidence>
<dbReference type="InterPro" id="IPR009030">
    <property type="entry name" value="Growth_fac_rcpt_cys_sf"/>
</dbReference>
<dbReference type="GO" id="GO:0006898">
    <property type="term" value="P:receptor-mediated endocytosis"/>
    <property type="evidence" value="ECO:0007669"/>
    <property type="project" value="TreeGrafter"/>
</dbReference>
<comment type="caution">
    <text evidence="14">Lacks conserved residue(s) required for the propagation of feature annotation.</text>
</comment>
<feature type="domain" description="EGF-like" evidence="15">
    <location>
        <begin position="331"/>
        <end position="345"/>
    </location>
</feature>
<dbReference type="FunFam" id="4.10.400.10:FF:000034">
    <property type="entry name" value="Low-density lipoprotein receptor-related protein 2"/>
    <property type="match status" value="2"/>
</dbReference>
<evidence type="ECO:0000256" key="8">
    <source>
        <dbReference type="ARBA" id="ARBA00022737"/>
    </source>
</evidence>
<feature type="disulfide bond" evidence="14">
    <location>
        <begin position="116"/>
        <end position="131"/>
    </location>
</feature>
<dbReference type="PROSITE" id="PS01209">
    <property type="entry name" value="LDLRA_1"/>
    <property type="match status" value="4"/>
</dbReference>
<feature type="disulfide bond" evidence="14">
    <location>
        <begin position="181"/>
        <end position="199"/>
    </location>
</feature>
<dbReference type="PROSITE" id="PS50068">
    <property type="entry name" value="LDLRA_2"/>
    <property type="match status" value="6"/>
</dbReference>
<dbReference type="Gene3D" id="4.10.400.10">
    <property type="entry name" value="Low-density Lipoprotein Receptor"/>
    <property type="match status" value="5"/>
</dbReference>
<dbReference type="InterPro" id="IPR036055">
    <property type="entry name" value="LDL_receptor-like_sf"/>
</dbReference>
<evidence type="ECO:0000256" key="2">
    <source>
        <dbReference type="ARBA" id="ARBA00009939"/>
    </source>
</evidence>
<evidence type="ECO:0000256" key="5">
    <source>
        <dbReference type="ARBA" id="ARBA00022583"/>
    </source>
</evidence>
<evidence type="ECO:0000256" key="9">
    <source>
        <dbReference type="ARBA" id="ARBA00022989"/>
    </source>
</evidence>
<dbReference type="PANTHER" id="PTHR22722">
    <property type="entry name" value="LOW-DENSITY LIPOPROTEIN RECEPTOR-RELATED PROTEIN 2-RELATED"/>
    <property type="match status" value="1"/>
</dbReference>
<comment type="similarity">
    <text evidence="2">Belongs to the LDLR family.</text>
</comment>
<evidence type="ECO:0000256" key="10">
    <source>
        <dbReference type="ARBA" id="ARBA00023136"/>
    </source>
</evidence>
<gene>
    <name evidence="16" type="ORF">AGOR_G00214400</name>
</gene>
<evidence type="ECO:0000313" key="17">
    <source>
        <dbReference type="Proteomes" id="UP000829720"/>
    </source>
</evidence>
<keyword evidence="10" id="KW-0472">Membrane</keyword>
<evidence type="ECO:0000256" key="1">
    <source>
        <dbReference type="ARBA" id="ARBA00004251"/>
    </source>
</evidence>
<dbReference type="SMART" id="SM00192">
    <property type="entry name" value="LDLa"/>
    <property type="match status" value="6"/>
</dbReference>
<feature type="disulfide bond" evidence="14">
    <location>
        <begin position="135"/>
        <end position="147"/>
    </location>
</feature>
<dbReference type="PRINTS" id="PR00261">
    <property type="entry name" value="LDLRECEPTOR"/>
</dbReference>
<keyword evidence="8" id="KW-0677">Repeat</keyword>
<feature type="disulfide bond" evidence="14">
    <location>
        <begin position="174"/>
        <end position="186"/>
    </location>
</feature>
<dbReference type="Gene3D" id="2.10.25.10">
    <property type="entry name" value="Laminin"/>
    <property type="match status" value="2"/>
</dbReference>
<dbReference type="SUPFAM" id="SSF57184">
    <property type="entry name" value="Growth factor receptor domain"/>
    <property type="match status" value="1"/>
</dbReference>
<dbReference type="PROSITE" id="PS01186">
    <property type="entry name" value="EGF_2"/>
    <property type="match status" value="1"/>
</dbReference>
<dbReference type="FunFam" id="4.10.400.10:FF:000147">
    <property type="entry name" value="Low-density lipoprotein receptor-related protein 2"/>
    <property type="match status" value="1"/>
</dbReference>
<evidence type="ECO:0000313" key="16">
    <source>
        <dbReference type="EMBL" id="KAI1884878.1"/>
    </source>
</evidence>
<dbReference type="GO" id="GO:0016324">
    <property type="term" value="C:apical plasma membrane"/>
    <property type="evidence" value="ECO:0007669"/>
    <property type="project" value="TreeGrafter"/>
</dbReference>
<feature type="disulfide bond" evidence="14">
    <location>
        <begin position="142"/>
        <end position="160"/>
    </location>
</feature>